<proteinExistence type="predicted"/>
<sequence length="82" mass="9627">MAQDITEAKLPDNQDLYNRQCQRKAQKIVRDSSHPSYRLFSLLPHGKRYRSTKSRTKRLYSLFVCYLCIVTSPPPTCTDYLN</sequence>
<reference evidence="2" key="1">
    <citation type="journal article" date="2014" name="Nat. Commun.">
        <title>The rainbow trout genome provides novel insights into evolution after whole-genome duplication in vertebrates.</title>
        <authorList>
            <person name="Berthelot C."/>
            <person name="Brunet F."/>
            <person name="Chalopin D."/>
            <person name="Juanchich A."/>
            <person name="Bernard M."/>
            <person name="Noel B."/>
            <person name="Bento P."/>
            <person name="Da Silva C."/>
            <person name="Labadie K."/>
            <person name="Alberti A."/>
            <person name="Aury J.M."/>
            <person name="Louis A."/>
            <person name="Dehais P."/>
            <person name="Bardou P."/>
            <person name="Montfort J."/>
            <person name="Klopp C."/>
            <person name="Cabau C."/>
            <person name="Gaspin C."/>
            <person name="Thorgaard G.H."/>
            <person name="Boussaha M."/>
            <person name="Quillet E."/>
            <person name="Guyomard R."/>
            <person name="Galiana D."/>
            <person name="Bobe J."/>
            <person name="Volff J.N."/>
            <person name="Genet C."/>
            <person name="Wincker P."/>
            <person name="Jaillon O."/>
            <person name="Roest Crollius H."/>
            <person name="Guiguen Y."/>
        </authorList>
    </citation>
    <scope>NUCLEOTIDE SEQUENCE [LARGE SCALE GENOMIC DNA]</scope>
</reference>
<reference evidence="2" key="2">
    <citation type="submission" date="2014-03" db="EMBL/GenBank/DDBJ databases">
        <authorList>
            <person name="Genoscope - CEA"/>
        </authorList>
    </citation>
    <scope>NUCLEOTIDE SEQUENCE</scope>
</reference>
<feature type="transmembrane region" description="Helical" evidence="1">
    <location>
        <begin position="59"/>
        <end position="76"/>
    </location>
</feature>
<protein>
    <submittedName>
        <fullName evidence="2">Uncharacterized protein</fullName>
    </submittedName>
</protein>
<keyword evidence="1" id="KW-0472">Membrane</keyword>
<evidence type="ECO:0000313" key="3">
    <source>
        <dbReference type="Proteomes" id="UP000193380"/>
    </source>
</evidence>
<dbReference type="STRING" id="8022.A0A060VP37"/>
<keyword evidence="1" id="KW-0812">Transmembrane</keyword>
<evidence type="ECO:0000313" key="2">
    <source>
        <dbReference type="EMBL" id="CDQ56617.1"/>
    </source>
</evidence>
<organism evidence="2 3">
    <name type="scientific">Oncorhynchus mykiss</name>
    <name type="common">Rainbow trout</name>
    <name type="synonym">Salmo gairdneri</name>
    <dbReference type="NCBI Taxonomy" id="8022"/>
    <lineage>
        <taxon>Eukaryota</taxon>
        <taxon>Metazoa</taxon>
        <taxon>Chordata</taxon>
        <taxon>Craniata</taxon>
        <taxon>Vertebrata</taxon>
        <taxon>Euteleostomi</taxon>
        <taxon>Actinopterygii</taxon>
        <taxon>Neopterygii</taxon>
        <taxon>Teleostei</taxon>
        <taxon>Protacanthopterygii</taxon>
        <taxon>Salmoniformes</taxon>
        <taxon>Salmonidae</taxon>
        <taxon>Salmoninae</taxon>
        <taxon>Oncorhynchus</taxon>
    </lineage>
</organism>
<keyword evidence="1" id="KW-1133">Transmembrane helix</keyword>
<evidence type="ECO:0000256" key="1">
    <source>
        <dbReference type="SAM" id="Phobius"/>
    </source>
</evidence>
<dbReference type="Proteomes" id="UP000193380">
    <property type="component" value="Unassembled WGS sequence"/>
</dbReference>
<dbReference type="AlphaFoldDB" id="A0A060VP37"/>
<gene>
    <name evidence="2" type="ORF">GSONMT00064198001</name>
</gene>
<accession>A0A060VP37</accession>
<name>A0A060VP37_ONCMY</name>
<dbReference type="EMBL" id="FR904267">
    <property type="protein sequence ID" value="CDQ56617.1"/>
    <property type="molecule type" value="Genomic_DNA"/>
</dbReference>
<dbReference type="PaxDb" id="8022-A0A060VP37"/>